<feature type="domain" description="HAMP" evidence="16">
    <location>
        <begin position="202"/>
        <end position="254"/>
    </location>
</feature>
<keyword evidence="4" id="KW-0597">Phosphoprotein</keyword>
<evidence type="ECO:0000259" key="14">
    <source>
        <dbReference type="PROSITE" id="PS50109"/>
    </source>
</evidence>
<dbReference type="GO" id="GO:0000155">
    <property type="term" value="F:phosphorelay sensor kinase activity"/>
    <property type="evidence" value="ECO:0007669"/>
    <property type="project" value="InterPro"/>
</dbReference>
<dbReference type="SUPFAM" id="SSF47384">
    <property type="entry name" value="Homodimeric domain of signal transducing histidine kinase"/>
    <property type="match status" value="1"/>
</dbReference>
<evidence type="ECO:0000256" key="11">
    <source>
        <dbReference type="ARBA" id="ARBA00023012"/>
    </source>
</evidence>
<keyword evidence="10 13" id="KW-1133">Transmembrane helix</keyword>
<evidence type="ECO:0000256" key="9">
    <source>
        <dbReference type="ARBA" id="ARBA00022840"/>
    </source>
</evidence>
<name>A0A497XJN5_9PROT</name>
<comment type="catalytic activity">
    <reaction evidence="1">
        <text>ATP + protein L-histidine = ADP + protein N-phospho-L-histidine.</text>
        <dbReference type="EC" id="2.7.13.3"/>
    </reaction>
</comment>
<organism evidence="17 18">
    <name type="scientific">Sulfurisoma sediminicola</name>
    <dbReference type="NCBI Taxonomy" id="1381557"/>
    <lineage>
        <taxon>Bacteria</taxon>
        <taxon>Pseudomonadati</taxon>
        <taxon>Pseudomonadota</taxon>
        <taxon>Betaproteobacteria</taxon>
        <taxon>Nitrosomonadales</taxon>
        <taxon>Sterolibacteriaceae</taxon>
        <taxon>Sulfurisoma</taxon>
    </lineage>
</organism>
<dbReference type="InterPro" id="IPR036097">
    <property type="entry name" value="HisK_dim/P_sf"/>
</dbReference>
<keyword evidence="7" id="KW-0547">Nucleotide-binding</keyword>
<dbReference type="Gene3D" id="1.10.287.130">
    <property type="match status" value="1"/>
</dbReference>
<accession>A0A497XJN5</accession>
<reference evidence="17 18" key="1">
    <citation type="submission" date="2018-10" db="EMBL/GenBank/DDBJ databases">
        <title>Genomic Encyclopedia of Type Strains, Phase IV (KMG-IV): sequencing the most valuable type-strain genomes for metagenomic binning, comparative biology and taxonomic classification.</title>
        <authorList>
            <person name="Goeker M."/>
        </authorList>
    </citation>
    <scope>NUCLEOTIDE SEQUENCE [LARGE SCALE GENOMIC DNA]</scope>
    <source>
        <strain evidence="17 18">DSM 26916</strain>
    </source>
</reference>
<feature type="transmembrane region" description="Helical" evidence="13">
    <location>
        <begin position="174"/>
        <end position="197"/>
    </location>
</feature>
<evidence type="ECO:0000256" key="8">
    <source>
        <dbReference type="ARBA" id="ARBA00022777"/>
    </source>
</evidence>
<dbReference type="SUPFAM" id="SSF158472">
    <property type="entry name" value="HAMP domain-like"/>
    <property type="match status" value="1"/>
</dbReference>
<dbReference type="GO" id="GO:0005524">
    <property type="term" value="F:ATP binding"/>
    <property type="evidence" value="ECO:0007669"/>
    <property type="project" value="UniProtKB-KW"/>
</dbReference>
<dbReference type="Pfam" id="PF00672">
    <property type="entry name" value="HAMP"/>
    <property type="match status" value="1"/>
</dbReference>
<evidence type="ECO:0000256" key="13">
    <source>
        <dbReference type="SAM" id="Phobius"/>
    </source>
</evidence>
<dbReference type="PROSITE" id="PS50885">
    <property type="entry name" value="HAMP"/>
    <property type="match status" value="1"/>
</dbReference>
<dbReference type="SUPFAM" id="SSF55874">
    <property type="entry name" value="ATPase domain of HSP90 chaperone/DNA topoisomerase II/histidine kinase"/>
    <property type="match status" value="1"/>
</dbReference>
<evidence type="ECO:0000256" key="7">
    <source>
        <dbReference type="ARBA" id="ARBA00022741"/>
    </source>
</evidence>
<evidence type="ECO:0000256" key="3">
    <source>
        <dbReference type="ARBA" id="ARBA00012438"/>
    </source>
</evidence>
<dbReference type="InterPro" id="IPR004358">
    <property type="entry name" value="Sig_transdc_His_kin-like_C"/>
</dbReference>
<dbReference type="CDD" id="cd00130">
    <property type="entry name" value="PAS"/>
    <property type="match status" value="1"/>
</dbReference>
<protein>
    <recommendedName>
        <fullName evidence="3">histidine kinase</fullName>
        <ecNumber evidence="3">2.7.13.3</ecNumber>
    </recommendedName>
</protein>
<comment type="caution">
    <text evidence="17">The sequence shown here is derived from an EMBL/GenBank/DDBJ whole genome shotgun (WGS) entry which is preliminary data.</text>
</comment>
<evidence type="ECO:0000313" key="17">
    <source>
        <dbReference type="EMBL" id="RLJ67570.1"/>
    </source>
</evidence>
<evidence type="ECO:0000256" key="6">
    <source>
        <dbReference type="ARBA" id="ARBA00022692"/>
    </source>
</evidence>
<feature type="domain" description="PAS" evidence="15">
    <location>
        <begin position="259"/>
        <end position="305"/>
    </location>
</feature>
<keyword evidence="6 13" id="KW-0812">Transmembrane</keyword>
<dbReference type="CDD" id="cd06225">
    <property type="entry name" value="HAMP"/>
    <property type="match status" value="1"/>
</dbReference>
<dbReference type="Gene3D" id="3.30.450.290">
    <property type="match status" value="1"/>
</dbReference>
<dbReference type="SMART" id="SM00091">
    <property type="entry name" value="PAS"/>
    <property type="match status" value="1"/>
</dbReference>
<dbReference type="PANTHER" id="PTHR42878:SF7">
    <property type="entry name" value="SENSOR HISTIDINE KINASE GLRK"/>
    <property type="match status" value="1"/>
</dbReference>
<dbReference type="InterPro" id="IPR035965">
    <property type="entry name" value="PAS-like_dom_sf"/>
</dbReference>
<evidence type="ECO:0000256" key="12">
    <source>
        <dbReference type="ARBA" id="ARBA00023136"/>
    </source>
</evidence>
<dbReference type="Pfam" id="PF02518">
    <property type="entry name" value="HATPase_c"/>
    <property type="match status" value="1"/>
</dbReference>
<dbReference type="CDD" id="cd00082">
    <property type="entry name" value="HisKA"/>
    <property type="match status" value="1"/>
</dbReference>
<dbReference type="InterPro" id="IPR036890">
    <property type="entry name" value="HATPase_C_sf"/>
</dbReference>
<dbReference type="SUPFAM" id="SSF55785">
    <property type="entry name" value="PYP-like sensor domain (PAS domain)"/>
    <property type="match status" value="1"/>
</dbReference>
<dbReference type="GO" id="GO:0007234">
    <property type="term" value="P:osmosensory signaling via phosphorelay pathway"/>
    <property type="evidence" value="ECO:0007669"/>
    <property type="project" value="TreeGrafter"/>
</dbReference>
<dbReference type="EMBL" id="RCCI01000004">
    <property type="protein sequence ID" value="RLJ67570.1"/>
    <property type="molecule type" value="Genomic_DNA"/>
</dbReference>
<keyword evidence="12 13" id="KW-0472">Membrane</keyword>
<dbReference type="Gene3D" id="3.30.450.20">
    <property type="entry name" value="PAS domain"/>
    <property type="match status" value="1"/>
</dbReference>
<feature type="domain" description="Histidine kinase" evidence="14">
    <location>
        <begin position="396"/>
        <end position="610"/>
    </location>
</feature>
<keyword evidence="9" id="KW-0067">ATP-binding</keyword>
<keyword evidence="8" id="KW-0418">Kinase</keyword>
<evidence type="ECO:0000256" key="10">
    <source>
        <dbReference type="ARBA" id="ARBA00022989"/>
    </source>
</evidence>
<dbReference type="Gene3D" id="3.30.565.10">
    <property type="entry name" value="Histidine kinase-like ATPase, C-terminal domain"/>
    <property type="match status" value="1"/>
</dbReference>
<dbReference type="Pfam" id="PF00512">
    <property type="entry name" value="HisKA"/>
    <property type="match status" value="1"/>
</dbReference>
<dbReference type="GO" id="GO:0030295">
    <property type="term" value="F:protein kinase activator activity"/>
    <property type="evidence" value="ECO:0007669"/>
    <property type="project" value="TreeGrafter"/>
</dbReference>
<keyword evidence="11" id="KW-0902">Two-component regulatory system</keyword>
<dbReference type="NCBIfam" id="TIGR00229">
    <property type="entry name" value="sensory_box"/>
    <property type="match status" value="1"/>
</dbReference>
<comment type="subcellular location">
    <subcellularLocation>
        <location evidence="2">Membrane</location>
        <topology evidence="2">Multi-pass membrane protein</topology>
    </subcellularLocation>
</comment>
<dbReference type="InterPro" id="IPR005467">
    <property type="entry name" value="His_kinase_dom"/>
</dbReference>
<evidence type="ECO:0000256" key="2">
    <source>
        <dbReference type="ARBA" id="ARBA00004141"/>
    </source>
</evidence>
<dbReference type="SMART" id="SM00304">
    <property type="entry name" value="HAMP"/>
    <property type="match status" value="1"/>
</dbReference>
<dbReference type="InterPro" id="IPR003594">
    <property type="entry name" value="HATPase_dom"/>
</dbReference>
<evidence type="ECO:0000256" key="5">
    <source>
        <dbReference type="ARBA" id="ARBA00022679"/>
    </source>
</evidence>
<keyword evidence="5" id="KW-0808">Transferase</keyword>
<keyword evidence="18" id="KW-1185">Reference proteome</keyword>
<sequence length="617" mass="66594">MANGGSLKRDVLVRLALVAAGVSLLMLALFLAAYRGQLEKERSHASLGFNLLLQAALENAMLKRDVPGLADIVSRLGEQPGIRGVMILNPQGEVRFASAPGALNSRRPDLVPADPRVGPQAAFDRDEHGAEVLRSVNPVSNKAQCTACHGPVAVNPVNGILVVDYDAAEIRRQAWVGALAFAGAGVAVMLLLLALLWRLLSRRVLEPVARLAEASAAIEGGQLDRRVDIGGDDELARLGERFNRMAERLAEQMARIRAHETYLQEVLDGLPDGVRVIRVADKAIVLANRAYCAQLGRDRAEVIGRACHDSSHGREQPCVATLVSCPLQECPAHGDRLKATHRHLRADGSLFPVEIHAARVDIDGAAYLVESIRDLAEAARVSHEQRLSELGLLAAGVAHEIHNPLASIRLGVQGLSREIREGRHDLMRVSDYLGLIDDEIDNCIAVTRRLLLLSRAPSSRRQLIDVGAAMDDTLRLLDFDARTRGIEQQLFRPDTPVHVLADDGELRMVLLNLLQNAHHAMPHGGRLTARVGVEAGEAAIEIADDGMGIPQEILSQIFDPFFSRRGDGEPGTGLGLTIVKNIVERFGGRVAVDSLPGQGTRFTIHLALAGTPGNSPP</sequence>
<evidence type="ECO:0000313" key="18">
    <source>
        <dbReference type="Proteomes" id="UP000268908"/>
    </source>
</evidence>
<evidence type="ECO:0000259" key="15">
    <source>
        <dbReference type="PROSITE" id="PS50112"/>
    </source>
</evidence>
<dbReference type="PROSITE" id="PS50112">
    <property type="entry name" value="PAS"/>
    <property type="match status" value="1"/>
</dbReference>
<dbReference type="PANTHER" id="PTHR42878">
    <property type="entry name" value="TWO-COMPONENT HISTIDINE KINASE"/>
    <property type="match status" value="1"/>
</dbReference>
<dbReference type="Proteomes" id="UP000268908">
    <property type="component" value="Unassembled WGS sequence"/>
</dbReference>
<evidence type="ECO:0000259" key="16">
    <source>
        <dbReference type="PROSITE" id="PS50885"/>
    </source>
</evidence>
<dbReference type="GO" id="GO:0000156">
    <property type="term" value="F:phosphorelay response regulator activity"/>
    <property type="evidence" value="ECO:0007669"/>
    <property type="project" value="TreeGrafter"/>
</dbReference>
<dbReference type="EC" id="2.7.13.3" evidence="3"/>
<dbReference type="InterPro" id="IPR000014">
    <property type="entry name" value="PAS"/>
</dbReference>
<dbReference type="CDD" id="cd00075">
    <property type="entry name" value="HATPase"/>
    <property type="match status" value="1"/>
</dbReference>
<feature type="transmembrane region" description="Helical" evidence="13">
    <location>
        <begin position="12"/>
        <end position="34"/>
    </location>
</feature>
<dbReference type="SMART" id="SM00387">
    <property type="entry name" value="HATPase_c"/>
    <property type="match status" value="1"/>
</dbReference>
<dbReference type="InterPro" id="IPR003661">
    <property type="entry name" value="HisK_dim/P_dom"/>
</dbReference>
<dbReference type="GO" id="GO:0016020">
    <property type="term" value="C:membrane"/>
    <property type="evidence" value="ECO:0007669"/>
    <property type="project" value="UniProtKB-SubCell"/>
</dbReference>
<dbReference type="Gene3D" id="6.10.340.10">
    <property type="match status" value="1"/>
</dbReference>
<dbReference type="InterPro" id="IPR013656">
    <property type="entry name" value="PAS_4"/>
</dbReference>
<evidence type="ECO:0000256" key="1">
    <source>
        <dbReference type="ARBA" id="ARBA00000085"/>
    </source>
</evidence>
<dbReference type="InterPro" id="IPR003660">
    <property type="entry name" value="HAMP_dom"/>
</dbReference>
<dbReference type="InterPro" id="IPR050351">
    <property type="entry name" value="BphY/WalK/GraS-like"/>
</dbReference>
<dbReference type="Pfam" id="PF08448">
    <property type="entry name" value="PAS_4"/>
    <property type="match status" value="1"/>
</dbReference>
<dbReference type="AlphaFoldDB" id="A0A497XJN5"/>
<dbReference type="OrthoDB" id="9772100at2"/>
<proteinExistence type="predicted"/>
<dbReference type="PRINTS" id="PR00344">
    <property type="entry name" value="BCTRLSENSOR"/>
</dbReference>
<dbReference type="PROSITE" id="PS50109">
    <property type="entry name" value="HIS_KIN"/>
    <property type="match status" value="1"/>
</dbReference>
<dbReference type="RefSeq" id="WP_121239551.1">
    <property type="nucleotide sequence ID" value="NZ_BHVV01000001.1"/>
</dbReference>
<evidence type="ECO:0000256" key="4">
    <source>
        <dbReference type="ARBA" id="ARBA00022553"/>
    </source>
</evidence>
<gene>
    <name evidence="17" type="ORF">DFR35_0117</name>
</gene>
<dbReference type="SMART" id="SM00388">
    <property type="entry name" value="HisKA"/>
    <property type="match status" value="1"/>
</dbReference>